<feature type="region of interest" description="Disordered" evidence="6">
    <location>
        <begin position="110"/>
        <end position="228"/>
    </location>
</feature>
<evidence type="ECO:0000256" key="2">
    <source>
        <dbReference type="ARBA" id="ARBA00022692"/>
    </source>
</evidence>
<evidence type="ECO:0008006" key="9">
    <source>
        <dbReference type="Google" id="ProtNLM"/>
    </source>
</evidence>
<dbReference type="PANTHER" id="PTHR28035">
    <property type="entry name" value="MITOCHONDRIAL DISTRIBUTION AND MORPHOLOGY PROTEIN 10"/>
    <property type="match status" value="1"/>
</dbReference>
<dbReference type="Pfam" id="PF12519">
    <property type="entry name" value="MDM10"/>
    <property type="match status" value="2"/>
</dbReference>
<dbReference type="EMBL" id="ML014124">
    <property type="protein sequence ID" value="RKP03359.1"/>
    <property type="molecule type" value="Genomic_DNA"/>
</dbReference>
<dbReference type="AlphaFoldDB" id="A0A4V1IVA3"/>
<dbReference type="PANTHER" id="PTHR28035:SF1">
    <property type="entry name" value="MITOCHONDRIAL DISTRIBUTION AND MORPHOLOGY PROTEIN 10"/>
    <property type="match status" value="1"/>
</dbReference>
<keyword evidence="4" id="KW-0496">Mitochondrion</keyword>
<evidence type="ECO:0000256" key="6">
    <source>
        <dbReference type="SAM" id="MobiDB-lite"/>
    </source>
</evidence>
<accession>A0A4V1IVA3</accession>
<dbReference type="GO" id="GO:0045040">
    <property type="term" value="P:protein insertion into mitochondrial outer membrane"/>
    <property type="evidence" value="ECO:0007669"/>
    <property type="project" value="TreeGrafter"/>
</dbReference>
<name>A0A4V1IVA3_9FUNG</name>
<evidence type="ECO:0000313" key="8">
    <source>
        <dbReference type="Proteomes" id="UP000274922"/>
    </source>
</evidence>
<evidence type="ECO:0000256" key="4">
    <source>
        <dbReference type="ARBA" id="ARBA00023128"/>
    </source>
</evidence>
<dbReference type="STRING" id="1555241.A0A4V1IVA3"/>
<sequence>MLDYMEQCLLVFQQKLGWNENNTYTRLRAPSQSLLDFPVGHGLAVSYGRAIAPGFKSAITGGLFPSAWSLSYLTTSYPFRLEARDVRADPTWHAPTPYAPAGIGGVLGHGAINGRSDAHSSTGSRLVLTAPSPPAPSPPAASRDAGPAAAETAASAVTAPPVASTLPPAPVSEPALVGPASAATPDTPIPRTSNDPVAPSAPSASLSAPPPSPPPALEADAPPPPSVDASYAAAQAELQRRLRHERQDDDPSHRIVDDDPASSVPPTGDGRPYLLYGRVFDDLRIEGLYARQVGPHGLLQVSGVNRLAPSPAAAAAIGVQYINQRPSGSVEVAYLTDGAALGLSALYRLGRTPLAVGGEVWAAVRETSGNISVGARYDATDTTGVPAHLALMASPMMGHASVAYTTSPTPRLRVATRYDVNVYSYESDWAIGFSFLPGAADGPMLKARFSVTDGFGLKYMAQCRGGLLGIGVESRWAPGTPAHQRQSVGLEFHIF</sequence>
<organism evidence="7 8">
    <name type="scientific">Caulochytrium protostelioides</name>
    <dbReference type="NCBI Taxonomy" id="1555241"/>
    <lineage>
        <taxon>Eukaryota</taxon>
        <taxon>Fungi</taxon>
        <taxon>Fungi incertae sedis</taxon>
        <taxon>Chytridiomycota</taxon>
        <taxon>Chytridiomycota incertae sedis</taxon>
        <taxon>Chytridiomycetes</taxon>
        <taxon>Caulochytriales</taxon>
        <taxon>Caulochytriaceae</taxon>
        <taxon>Caulochytrium</taxon>
    </lineage>
</organism>
<dbReference type="GO" id="GO:0070096">
    <property type="term" value="P:mitochondrial outer membrane translocase complex assembly"/>
    <property type="evidence" value="ECO:0007669"/>
    <property type="project" value="TreeGrafter"/>
</dbReference>
<dbReference type="GO" id="GO:0015914">
    <property type="term" value="P:phospholipid transport"/>
    <property type="evidence" value="ECO:0007669"/>
    <property type="project" value="TreeGrafter"/>
</dbReference>
<keyword evidence="2" id="KW-0812">Transmembrane</keyword>
<dbReference type="GO" id="GO:0001401">
    <property type="term" value="C:SAM complex"/>
    <property type="evidence" value="ECO:0007669"/>
    <property type="project" value="TreeGrafter"/>
</dbReference>
<gene>
    <name evidence="7" type="ORF">CXG81DRAFT_24014</name>
</gene>
<feature type="region of interest" description="Disordered" evidence="6">
    <location>
        <begin position="241"/>
        <end position="270"/>
    </location>
</feature>
<proteinExistence type="predicted"/>
<evidence type="ECO:0000313" key="7">
    <source>
        <dbReference type="EMBL" id="RKP03359.1"/>
    </source>
</evidence>
<feature type="compositionally biased region" description="Low complexity" evidence="6">
    <location>
        <begin position="196"/>
        <end position="207"/>
    </location>
</feature>
<dbReference type="OrthoDB" id="2103793at2759"/>
<keyword evidence="3" id="KW-1000">Mitochondrion outer membrane</keyword>
<dbReference type="GO" id="GO:1990456">
    <property type="term" value="P:mitochondrion-endoplasmic reticulum membrane tethering"/>
    <property type="evidence" value="ECO:0007669"/>
    <property type="project" value="TreeGrafter"/>
</dbReference>
<dbReference type="GO" id="GO:0051654">
    <property type="term" value="P:establishment of mitochondrion localization"/>
    <property type="evidence" value="ECO:0007669"/>
    <property type="project" value="TreeGrafter"/>
</dbReference>
<dbReference type="Proteomes" id="UP000274922">
    <property type="component" value="Unassembled WGS sequence"/>
</dbReference>
<dbReference type="InterPro" id="IPR027539">
    <property type="entry name" value="Mdm10"/>
</dbReference>
<feature type="compositionally biased region" description="Basic and acidic residues" evidence="6">
    <location>
        <begin position="245"/>
        <end position="257"/>
    </location>
</feature>
<keyword evidence="1" id="KW-1134">Transmembrane beta strand</keyword>
<feature type="compositionally biased region" description="Pro residues" evidence="6">
    <location>
        <begin position="208"/>
        <end position="226"/>
    </location>
</feature>
<evidence type="ECO:0000256" key="5">
    <source>
        <dbReference type="ARBA" id="ARBA00023136"/>
    </source>
</evidence>
<keyword evidence="8" id="KW-1185">Reference proteome</keyword>
<feature type="compositionally biased region" description="Low complexity" evidence="6">
    <location>
        <begin position="140"/>
        <end position="165"/>
    </location>
</feature>
<protein>
    <recommendedName>
        <fullName evidence="9">Mitochondrial distribution and morphology protein 10</fullName>
    </recommendedName>
</protein>
<evidence type="ECO:0000256" key="1">
    <source>
        <dbReference type="ARBA" id="ARBA00022452"/>
    </source>
</evidence>
<evidence type="ECO:0000256" key="3">
    <source>
        <dbReference type="ARBA" id="ARBA00022787"/>
    </source>
</evidence>
<dbReference type="GO" id="GO:0032865">
    <property type="term" value="C:ERMES complex"/>
    <property type="evidence" value="ECO:0007669"/>
    <property type="project" value="InterPro"/>
</dbReference>
<keyword evidence="5" id="KW-0472">Membrane</keyword>
<reference evidence="8" key="1">
    <citation type="journal article" date="2018" name="Nat. Microbiol.">
        <title>Leveraging single-cell genomics to expand the fungal tree of life.</title>
        <authorList>
            <person name="Ahrendt S.R."/>
            <person name="Quandt C.A."/>
            <person name="Ciobanu D."/>
            <person name="Clum A."/>
            <person name="Salamov A."/>
            <person name="Andreopoulos B."/>
            <person name="Cheng J.F."/>
            <person name="Woyke T."/>
            <person name="Pelin A."/>
            <person name="Henrissat B."/>
            <person name="Reynolds N.K."/>
            <person name="Benny G.L."/>
            <person name="Smith M.E."/>
            <person name="James T.Y."/>
            <person name="Grigoriev I.V."/>
        </authorList>
    </citation>
    <scope>NUCLEOTIDE SEQUENCE [LARGE SCALE GENOMIC DNA]</scope>
    <source>
        <strain evidence="8">ATCC 52028</strain>
    </source>
</reference>